<evidence type="ECO:0000313" key="4">
    <source>
        <dbReference type="EMBL" id="KYK58174.1"/>
    </source>
</evidence>
<evidence type="ECO:0000256" key="2">
    <source>
        <dbReference type="SAM" id="SignalP"/>
    </source>
</evidence>
<dbReference type="RefSeq" id="XP_040657526.1">
    <property type="nucleotide sequence ID" value="XM_040802493.1"/>
</dbReference>
<dbReference type="Proteomes" id="UP000076580">
    <property type="component" value="Chromosome 02"/>
</dbReference>
<evidence type="ECO:0000259" key="3">
    <source>
        <dbReference type="Pfam" id="PF24866"/>
    </source>
</evidence>
<evidence type="ECO:0000256" key="1">
    <source>
        <dbReference type="SAM" id="MobiDB-lite"/>
    </source>
</evidence>
<keyword evidence="5" id="KW-1185">Reference proteome</keyword>
<accession>A0A151GM30</accession>
<dbReference type="InterPro" id="IPR056634">
    <property type="entry name" value="DUF7732"/>
</dbReference>
<organism evidence="4 5">
    <name type="scientific">Drechmeria coniospora</name>
    <name type="common">Nematophagous fungus</name>
    <name type="synonym">Meria coniospora</name>
    <dbReference type="NCBI Taxonomy" id="98403"/>
    <lineage>
        <taxon>Eukaryota</taxon>
        <taxon>Fungi</taxon>
        <taxon>Dikarya</taxon>
        <taxon>Ascomycota</taxon>
        <taxon>Pezizomycotina</taxon>
        <taxon>Sordariomycetes</taxon>
        <taxon>Hypocreomycetidae</taxon>
        <taxon>Hypocreales</taxon>
        <taxon>Ophiocordycipitaceae</taxon>
        <taxon>Drechmeria</taxon>
    </lineage>
</organism>
<feature type="signal peptide" evidence="2">
    <location>
        <begin position="1"/>
        <end position="18"/>
    </location>
</feature>
<dbReference type="PANTHER" id="PTHR42091">
    <property type="entry name" value="CONSERVED GLYCINE-RICH PROTEIN (AFU_ORTHOLOGUE AFUA_7G02440)"/>
    <property type="match status" value="1"/>
</dbReference>
<dbReference type="OrthoDB" id="5425547at2759"/>
<feature type="domain" description="DUF7732" evidence="3">
    <location>
        <begin position="84"/>
        <end position="207"/>
    </location>
</feature>
<dbReference type="InParanoid" id="A0A151GM30"/>
<dbReference type="EMBL" id="LAYC01000002">
    <property type="protein sequence ID" value="KYK58174.1"/>
    <property type="molecule type" value="Genomic_DNA"/>
</dbReference>
<sequence>MRFDLALLSLSLLSTASAIALETPRDGVRIELSARDDLQRIKRRGGGGGRSRGSSNRNTRPNYNTGGTSKSGTGVTPRFGGGRYYSGGATKPFASGRRSALGIAPIMLVGAALAFWPGLWLHGAWVYPYSHVHHYHNASSGEDETANVVCGCARFAACGCDENNNTAYYDDLLGNGSYAALNKSVVDMGEYNGSKTILINGTLANGTTAAQETPTQSAQNAQNTKVSAASSITSIAHAAGYWPAVAAVVAAVFMT</sequence>
<name>A0A151GM30_DRECN</name>
<dbReference type="STRING" id="98403.A0A151GM30"/>
<dbReference type="AlphaFoldDB" id="A0A151GM30"/>
<dbReference type="PANTHER" id="PTHR42091:SF1">
    <property type="entry name" value="CONSERVED GLYCINE-RICH PROTEIN (AFU_ORTHOLOGUE AFUA_7G02440)"/>
    <property type="match status" value="1"/>
</dbReference>
<proteinExistence type="predicted"/>
<gene>
    <name evidence="4" type="ORF">DCS_05187</name>
</gene>
<evidence type="ECO:0000313" key="5">
    <source>
        <dbReference type="Proteomes" id="UP000076580"/>
    </source>
</evidence>
<feature type="compositionally biased region" description="Low complexity" evidence="1">
    <location>
        <begin position="65"/>
        <end position="76"/>
    </location>
</feature>
<feature type="chain" id="PRO_5007580782" description="DUF7732 domain-containing protein" evidence="2">
    <location>
        <begin position="19"/>
        <end position="255"/>
    </location>
</feature>
<feature type="region of interest" description="Disordered" evidence="1">
    <location>
        <begin position="39"/>
        <end position="77"/>
    </location>
</feature>
<dbReference type="Pfam" id="PF24866">
    <property type="entry name" value="DUF7732"/>
    <property type="match status" value="1"/>
</dbReference>
<protein>
    <recommendedName>
        <fullName evidence="3">DUF7732 domain-containing protein</fullName>
    </recommendedName>
</protein>
<comment type="caution">
    <text evidence="4">The sequence shown here is derived from an EMBL/GenBank/DDBJ whole genome shotgun (WGS) entry which is preliminary data.</text>
</comment>
<keyword evidence="2" id="KW-0732">Signal</keyword>
<reference evidence="4 5" key="1">
    <citation type="journal article" date="2016" name="Sci. Rep.">
        <title>Insights into Adaptations to a Near-Obligate Nematode Endoparasitic Lifestyle from the Finished Genome of Drechmeria coniospora.</title>
        <authorList>
            <person name="Zhang L."/>
            <person name="Zhou Z."/>
            <person name="Guo Q."/>
            <person name="Fokkens L."/>
            <person name="Miskei M."/>
            <person name="Pocsi I."/>
            <person name="Zhang W."/>
            <person name="Chen M."/>
            <person name="Wang L."/>
            <person name="Sun Y."/>
            <person name="Donzelli B.G."/>
            <person name="Gibson D.M."/>
            <person name="Nelson D.R."/>
            <person name="Luo J.G."/>
            <person name="Rep M."/>
            <person name="Liu H."/>
            <person name="Yang S."/>
            <person name="Wang J."/>
            <person name="Krasnoff S.B."/>
            <person name="Xu Y."/>
            <person name="Molnar I."/>
            <person name="Lin M."/>
        </authorList>
    </citation>
    <scope>NUCLEOTIDE SEQUENCE [LARGE SCALE GENOMIC DNA]</scope>
    <source>
        <strain evidence="4 5">ARSEF 6962</strain>
    </source>
</reference>
<dbReference type="GeneID" id="63717830"/>